<accession>A0A8S1IU03</accession>
<evidence type="ECO:0000313" key="3">
    <source>
        <dbReference type="EMBL" id="CAD7698600.1"/>
    </source>
</evidence>
<comment type="caution">
    <text evidence="3">The sequence shown here is derived from an EMBL/GenBank/DDBJ whole genome shotgun (WGS) entry which is preliminary data.</text>
</comment>
<dbReference type="InterPro" id="IPR036465">
    <property type="entry name" value="vWFA_dom_sf"/>
</dbReference>
<dbReference type="PROSITE" id="PS50234">
    <property type="entry name" value="VWFA"/>
    <property type="match status" value="1"/>
</dbReference>
<dbReference type="PANTHER" id="PTHR46503">
    <property type="entry name" value="INTER-ALPHA-TRYPSIN INHIBITOR HEAVY CHAIN-LIKE PROTEIN"/>
    <property type="match status" value="1"/>
</dbReference>
<dbReference type="Gene3D" id="3.40.50.410">
    <property type="entry name" value="von Willebrand factor, type A domain"/>
    <property type="match status" value="1"/>
</dbReference>
<dbReference type="InterPro" id="IPR002035">
    <property type="entry name" value="VWF_A"/>
</dbReference>
<dbReference type="SUPFAM" id="SSF53300">
    <property type="entry name" value="vWA-like"/>
    <property type="match status" value="1"/>
</dbReference>
<feature type="region of interest" description="Disordered" evidence="1">
    <location>
        <begin position="13"/>
        <end position="33"/>
    </location>
</feature>
<feature type="domain" description="VWFA" evidence="2">
    <location>
        <begin position="351"/>
        <end position="542"/>
    </location>
</feature>
<protein>
    <recommendedName>
        <fullName evidence="2">VWFA domain-containing protein</fullName>
    </recommendedName>
</protein>
<dbReference type="PANTHER" id="PTHR46503:SF1">
    <property type="entry name" value="INTER-ALPHA-TRYPSIN INHIBITOR HEAVY CHAIN-LIKE PROTEIN"/>
    <property type="match status" value="1"/>
</dbReference>
<proteinExistence type="predicted"/>
<evidence type="ECO:0000313" key="4">
    <source>
        <dbReference type="Proteomes" id="UP000708148"/>
    </source>
</evidence>
<name>A0A8S1IU03_9CHLO</name>
<organism evidence="3 4">
    <name type="scientific">Ostreobium quekettii</name>
    <dbReference type="NCBI Taxonomy" id="121088"/>
    <lineage>
        <taxon>Eukaryota</taxon>
        <taxon>Viridiplantae</taxon>
        <taxon>Chlorophyta</taxon>
        <taxon>core chlorophytes</taxon>
        <taxon>Ulvophyceae</taxon>
        <taxon>TCBD clade</taxon>
        <taxon>Bryopsidales</taxon>
        <taxon>Ostreobineae</taxon>
        <taxon>Ostreobiaceae</taxon>
        <taxon>Ostreobium</taxon>
    </lineage>
</organism>
<dbReference type="AlphaFoldDB" id="A0A8S1IU03"/>
<dbReference type="EMBL" id="CAJHUC010000855">
    <property type="protein sequence ID" value="CAD7698600.1"/>
    <property type="molecule type" value="Genomic_DNA"/>
</dbReference>
<evidence type="ECO:0000259" key="2">
    <source>
        <dbReference type="PROSITE" id="PS50234"/>
    </source>
</evidence>
<feature type="compositionally biased region" description="Pro residues" evidence="1">
    <location>
        <begin position="14"/>
        <end position="29"/>
    </location>
</feature>
<dbReference type="Pfam" id="PF13768">
    <property type="entry name" value="VWA_3"/>
    <property type="match status" value="1"/>
</dbReference>
<dbReference type="Proteomes" id="UP000708148">
    <property type="component" value="Unassembled WGS sequence"/>
</dbReference>
<gene>
    <name evidence="3" type="ORF">OSTQU699_LOCUS3961</name>
</gene>
<sequence length="748" mass="81816">MAYAHVHAPTYPGGLPPPSVPIPPAPHSMPSPGGTGVTWPPGAVGQMTYGPYAPPDQHIQSRRQQISPGLLASGPMVCTTARTQYSPVPGSFVPVSPGPVYYPLPMQEARVTVECHIATALVKIEFLVDGSRSFGGAGVLFLPKNHDTTVTEVTIENTTRDSVFATLVVPKDEAKRYAKSPNNKPIDPRPAGPNNPELFSISFGSISTGDVFKVTVHCFQPLWFQEGMYQLQFPMVWPRQVVSGPGSLQSMMQINCSINTGIPTEVTWECPTHKMLEHNVQPGRVELVADREVQWGNKDFMIGYHVWGNAIVASVNIQPPNADRATSDPRGTFSLAISPPAPGVTQPFMKSVVFLVDRSRTMVRPRIDYVRNALMEGLDMLSPVDHFNIIAYDHEQITLSAELMKATPENIATAKNWIIGHVVERGGMDILTPILQALQILQDTMYMPYVFLLTAGAVENERDIAQYLQRAVQHAEASNRRIPRVSTFAIGHNCNHYFLKQLAVIGRGTFDVASGPFDIQVQIRQMFEAASRPVLTNVRIRMEGLSEVEVYPYPIPDLFVGLPLSVCGKYSGAFPGEIQILGDLPNGDEWCQDVHTTQAAAMSLDKVFIKQRLDVLSALAWFNDDAEIVKQIINESMRHSVVTQHTAMMVLESTKSKHQEMVKEKAQGKKFNPKKFAVGGAAGLVAIVGATSILSGNPVPPLPGECCGDCWGDIGDCVKSCTQETGECMSDVGKACNNFMECLSNCCF</sequence>
<keyword evidence="4" id="KW-1185">Reference proteome</keyword>
<evidence type="ECO:0000256" key="1">
    <source>
        <dbReference type="SAM" id="MobiDB-lite"/>
    </source>
</evidence>
<dbReference type="SMART" id="SM00327">
    <property type="entry name" value="VWA"/>
    <property type="match status" value="1"/>
</dbReference>
<reference evidence="3" key="1">
    <citation type="submission" date="2020-12" db="EMBL/GenBank/DDBJ databases">
        <authorList>
            <person name="Iha C."/>
        </authorList>
    </citation>
    <scope>NUCLEOTIDE SEQUENCE</scope>
</reference>
<dbReference type="OrthoDB" id="1729737at2759"/>